<comment type="caution">
    <text evidence="3">The sequence shown here is derived from an EMBL/GenBank/DDBJ whole genome shotgun (WGS) entry which is preliminary data.</text>
</comment>
<feature type="transmembrane region" description="Helical" evidence="2">
    <location>
        <begin position="141"/>
        <end position="166"/>
    </location>
</feature>
<keyword evidence="2" id="KW-0472">Membrane</keyword>
<reference evidence="3" key="1">
    <citation type="journal article" date="2021" name="PeerJ">
        <title>Extensive microbial diversity within the chicken gut microbiome revealed by metagenomics and culture.</title>
        <authorList>
            <person name="Gilroy R."/>
            <person name="Ravi A."/>
            <person name="Getino M."/>
            <person name="Pursley I."/>
            <person name="Horton D.L."/>
            <person name="Alikhan N.F."/>
            <person name="Baker D."/>
            <person name="Gharbi K."/>
            <person name="Hall N."/>
            <person name="Watson M."/>
            <person name="Adriaenssens E.M."/>
            <person name="Foster-Nyarko E."/>
            <person name="Jarju S."/>
            <person name="Secka A."/>
            <person name="Antonio M."/>
            <person name="Oren A."/>
            <person name="Chaudhuri R.R."/>
            <person name="La Ragione R."/>
            <person name="Hildebrand F."/>
            <person name="Pallen M.J."/>
        </authorList>
    </citation>
    <scope>NUCLEOTIDE SEQUENCE</scope>
    <source>
        <strain evidence="3">CHK191-13928</strain>
    </source>
</reference>
<evidence type="ECO:0000313" key="4">
    <source>
        <dbReference type="Proteomes" id="UP000886721"/>
    </source>
</evidence>
<sequence>MTVYHTIWNFFFYGFVGWCAEVAFAAVRQGKFVNRGFLNGPICPIYGIGVSLIIALLDGYKQNLVLLYLASAVLVTLLEWVTGFLLEKLFHHRWWDYSEMPFNIGGYVCPLFSMIWGLACVIVVCFLHPPIRKCISWLPKWIGVLLLIALGLVLLADLYVTVAGIFKFNRRLERMEALAGDLRKVSNQIGENIYQNMMEGKEKQEKLKEAKEKYKALLEKSSKFDRRLLKAFPKLRSERYEKALEELRKYLEEHRRF</sequence>
<dbReference type="EMBL" id="DXEM01000034">
    <property type="protein sequence ID" value="HIX68713.1"/>
    <property type="molecule type" value="Genomic_DNA"/>
</dbReference>
<feature type="transmembrane region" description="Helical" evidence="2">
    <location>
        <begin position="6"/>
        <end position="25"/>
    </location>
</feature>
<dbReference type="Proteomes" id="UP000886721">
    <property type="component" value="Unassembled WGS sequence"/>
</dbReference>
<evidence type="ECO:0000256" key="2">
    <source>
        <dbReference type="SAM" id="Phobius"/>
    </source>
</evidence>
<organism evidence="3 4">
    <name type="scientific">Candidatus Anaerostipes excrementavium</name>
    <dbReference type="NCBI Taxonomy" id="2838463"/>
    <lineage>
        <taxon>Bacteria</taxon>
        <taxon>Bacillati</taxon>
        <taxon>Bacillota</taxon>
        <taxon>Clostridia</taxon>
        <taxon>Lachnospirales</taxon>
        <taxon>Lachnospiraceae</taxon>
        <taxon>Anaerostipes</taxon>
    </lineage>
</organism>
<dbReference type="AlphaFoldDB" id="A0A9D2BAA1"/>
<keyword evidence="1" id="KW-0175">Coiled coil</keyword>
<protein>
    <recommendedName>
        <fullName evidence="5">ABC transporter permease</fullName>
    </recommendedName>
</protein>
<evidence type="ECO:0000256" key="1">
    <source>
        <dbReference type="SAM" id="Coils"/>
    </source>
</evidence>
<evidence type="ECO:0008006" key="5">
    <source>
        <dbReference type="Google" id="ProtNLM"/>
    </source>
</evidence>
<feature type="transmembrane region" description="Helical" evidence="2">
    <location>
        <begin position="107"/>
        <end position="129"/>
    </location>
</feature>
<name>A0A9D2BAA1_9FIRM</name>
<evidence type="ECO:0000313" key="3">
    <source>
        <dbReference type="EMBL" id="HIX68713.1"/>
    </source>
</evidence>
<feature type="coiled-coil region" evidence="1">
    <location>
        <begin position="197"/>
        <end position="227"/>
    </location>
</feature>
<keyword evidence="2" id="KW-1133">Transmembrane helix</keyword>
<gene>
    <name evidence="3" type="ORF">H9735_11415</name>
</gene>
<reference evidence="3" key="2">
    <citation type="submission" date="2021-04" db="EMBL/GenBank/DDBJ databases">
        <authorList>
            <person name="Gilroy R."/>
        </authorList>
    </citation>
    <scope>NUCLEOTIDE SEQUENCE</scope>
    <source>
        <strain evidence="3">CHK191-13928</strain>
    </source>
</reference>
<dbReference type="Pfam" id="PF06541">
    <property type="entry name" value="ABC_trans_CmpB"/>
    <property type="match status" value="1"/>
</dbReference>
<feature type="transmembrane region" description="Helical" evidence="2">
    <location>
        <begin position="37"/>
        <end position="57"/>
    </location>
</feature>
<keyword evidence="2" id="KW-0812">Transmembrane</keyword>
<accession>A0A9D2BAA1</accession>
<feature type="transmembrane region" description="Helical" evidence="2">
    <location>
        <begin position="63"/>
        <end position="86"/>
    </location>
</feature>
<proteinExistence type="predicted"/>
<dbReference type="InterPro" id="IPR010540">
    <property type="entry name" value="CmpB_TMEM229"/>
</dbReference>